<dbReference type="EMBL" id="MCGE01000032">
    <property type="protein sequence ID" value="ORZ08121.1"/>
    <property type="molecule type" value="Genomic_DNA"/>
</dbReference>
<evidence type="ECO:0000256" key="1">
    <source>
        <dbReference type="SAM" id="MobiDB-lite"/>
    </source>
</evidence>
<dbReference type="AlphaFoldDB" id="A0A1X2I2L7"/>
<sequence>MKMMLAVWDLKKPLTRQLLIIVPIREMFLIVTQTRSDWLTFDDETTSTSSPFTFGLSSTTTTTATLSSNKSTNASYASSSLSTTTATTATAITRVPLWSASSTATTATSTTTTSTTTAIPPSSTI</sequence>
<evidence type="ECO:0000313" key="3">
    <source>
        <dbReference type="Proteomes" id="UP000193560"/>
    </source>
</evidence>
<proteinExistence type="predicted"/>
<protein>
    <submittedName>
        <fullName evidence="2">Uncharacterized protein</fullName>
    </submittedName>
</protein>
<evidence type="ECO:0000313" key="2">
    <source>
        <dbReference type="EMBL" id="ORZ08121.1"/>
    </source>
</evidence>
<comment type="caution">
    <text evidence="2">The sequence shown here is derived from an EMBL/GenBank/DDBJ whole genome shotgun (WGS) entry which is preliminary data.</text>
</comment>
<gene>
    <name evidence="2" type="ORF">BCR42DRAFT_146153</name>
</gene>
<feature type="region of interest" description="Disordered" evidence="1">
    <location>
        <begin position="101"/>
        <end position="125"/>
    </location>
</feature>
<reference evidence="2 3" key="1">
    <citation type="submission" date="2016-07" db="EMBL/GenBank/DDBJ databases">
        <title>Pervasive Adenine N6-methylation of Active Genes in Fungi.</title>
        <authorList>
            <consortium name="DOE Joint Genome Institute"/>
            <person name="Mondo S.J."/>
            <person name="Dannebaum R.O."/>
            <person name="Kuo R.C."/>
            <person name="Labutti K."/>
            <person name="Haridas S."/>
            <person name="Kuo A."/>
            <person name="Salamov A."/>
            <person name="Ahrendt S.R."/>
            <person name="Lipzen A."/>
            <person name="Sullivan W."/>
            <person name="Andreopoulos W.B."/>
            <person name="Clum A."/>
            <person name="Lindquist E."/>
            <person name="Daum C."/>
            <person name="Ramamoorthy G.K."/>
            <person name="Gryganskyi A."/>
            <person name="Culley D."/>
            <person name="Magnuson J.K."/>
            <person name="James T.Y."/>
            <person name="O'Malley M.A."/>
            <person name="Stajich J.E."/>
            <person name="Spatafora J.W."/>
            <person name="Visel A."/>
            <person name="Grigoriev I.V."/>
        </authorList>
    </citation>
    <scope>NUCLEOTIDE SEQUENCE [LARGE SCALE GENOMIC DNA]</scope>
    <source>
        <strain evidence="2 3">NRRL 1336</strain>
    </source>
</reference>
<accession>A0A1X2I2L7</accession>
<dbReference type="Proteomes" id="UP000193560">
    <property type="component" value="Unassembled WGS sequence"/>
</dbReference>
<keyword evidence="3" id="KW-1185">Reference proteome</keyword>
<name>A0A1X2I2L7_9FUNG</name>
<organism evidence="2 3">
    <name type="scientific">Absidia repens</name>
    <dbReference type="NCBI Taxonomy" id="90262"/>
    <lineage>
        <taxon>Eukaryota</taxon>
        <taxon>Fungi</taxon>
        <taxon>Fungi incertae sedis</taxon>
        <taxon>Mucoromycota</taxon>
        <taxon>Mucoromycotina</taxon>
        <taxon>Mucoromycetes</taxon>
        <taxon>Mucorales</taxon>
        <taxon>Cunninghamellaceae</taxon>
        <taxon>Absidia</taxon>
    </lineage>
</organism>